<comment type="caution">
    <text evidence="1">The sequence shown here is derived from an EMBL/GenBank/DDBJ whole genome shotgun (WGS) entry which is preliminary data.</text>
</comment>
<gene>
    <name evidence="1" type="ORF">J2S72_000022</name>
</gene>
<evidence type="ECO:0000313" key="1">
    <source>
        <dbReference type="EMBL" id="MDQ0274026.1"/>
    </source>
</evidence>
<proteinExistence type="predicted"/>
<dbReference type="InterPro" id="IPR009711">
    <property type="entry name" value="UPF0473"/>
</dbReference>
<sequence>MDKQVFFDEKGQKFEFIIRAKFEIDNKAYVAMSPIEDEENLYILKIAKDKEGNEYLKGIDDDELNEAKEAYEELIEKEEDI</sequence>
<dbReference type="Proteomes" id="UP001236559">
    <property type="component" value="Unassembled WGS sequence"/>
</dbReference>
<accession>A0ABU0ATC3</accession>
<protein>
    <submittedName>
        <fullName evidence="1">Uncharacterized protein</fullName>
    </submittedName>
</protein>
<dbReference type="RefSeq" id="WP_023054769.1">
    <property type="nucleotide sequence ID" value="NZ_JAUSTN010000001.1"/>
</dbReference>
<dbReference type="EMBL" id="JAUSTN010000001">
    <property type="protein sequence ID" value="MDQ0274026.1"/>
    <property type="molecule type" value="Genomic_DNA"/>
</dbReference>
<organism evidence="1 2">
    <name type="scientific">Peptoniphilus koenoeneniae</name>
    <dbReference type="NCBI Taxonomy" id="507751"/>
    <lineage>
        <taxon>Bacteria</taxon>
        <taxon>Bacillati</taxon>
        <taxon>Bacillota</taxon>
        <taxon>Tissierellia</taxon>
        <taxon>Tissierellales</taxon>
        <taxon>Peptoniphilaceae</taxon>
        <taxon>Peptoniphilus</taxon>
    </lineage>
</organism>
<name>A0ABU0ATC3_9FIRM</name>
<evidence type="ECO:0000313" key="2">
    <source>
        <dbReference type="Proteomes" id="UP001236559"/>
    </source>
</evidence>
<reference evidence="1 2" key="1">
    <citation type="submission" date="2023-07" db="EMBL/GenBank/DDBJ databases">
        <title>Genomic Encyclopedia of Type Strains, Phase IV (KMG-IV): sequencing the most valuable type-strain genomes for metagenomic binning, comparative biology and taxonomic classification.</title>
        <authorList>
            <person name="Goeker M."/>
        </authorList>
    </citation>
    <scope>NUCLEOTIDE SEQUENCE [LARGE SCALE GENOMIC DNA]</scope>
    <source>
        <strain evidence="1 2">DSM 22616</strain>
    </source>
</reference>
<dbReference type="Pfam" id="PF06949">
    <property type="entry name" value="DUF1292"/>
    <property type="match status" value="1"/>
</dbReference>
<keyword evidence="2" id="KW-1185">Reference proteome</keyword>